<dbReference type="AlphaFoldDB" id="A0A1I5L9U3"/>
<protein>
    <submittedName>
        <fullName evidence="1">Uncharacterized protein</fullName>
    </submittedName>
</protein>
<organism evidence="1 2">
    <name type="scientific">Qipengyuania nanhaisediminis</name>
    <dbReference type="NCBI Taxonomy" id="604088"/>
    <lineage>
        <taxon>Bacteria</taxon>
        <taxon>Pseudomonadati</taxon>
        <taxon>Pseudomonadota</taxon>
        <taxon>Alphaproteobacteria</taxon>
        <taxon>Sphingomonadales</taxon>
        <taxon>Erythrobacteraceae</taxon>
        <taxon>Qipengyuania</taxon>
    </lineage>
</organism>
<keyword evidence="2" id="KW-1185">Reference proteome</keyword>
<sequence length="76" mass="8521">MARHSLDSVNEFARRGYNLRITCLGCGRVIEANAIELMVELNRQRAPLSIASLEDRAKCRECGHRGATITACEVRF</sequence>
<accession>A0A1I5L9U3</accession>
<evidence type="ECO:0000313" key="1">
    <source>
        <dbReference type="EMBL" id="SFO94124.1"/>
    </source>
</evidence>
<dbReference type="Proteomes" id="UP000199331">
    <property type="component" value="Unassembled WGS sequence"/>
</dbReference>
<gene>
    <name evidence="1" type="ORF">SAMN04488060_0857</name>
</gene>
<dbReference type="EMBL" id="FOWZ01000001">
    <property type="protein sequence ID" value="SFO94124.1"/>
    <property type="molecule type" value="Genomic_DNA"/>
</dbReference>
<evidence type="ECO:0000313" key="2">
    <source>
        <dbReference type="Proteomes" id="UP000199331"/>
    </source>
</evidence>
<name>A0A1I5L9U3_9SPHN</name>
<reference evidence="2" key="1">
    <citation type="submission" date="2016-10" db="EMBL/GenBank/DDBJ databases">
        <authorList>
            <person name="Varghese N."/>
            <person name="Submissions S."/>
        </authorList>
    </citation>
    <scope>NUCLEOTIDE SEQUENCE [LARGE SCALE GENOMIC DNA]</scope>
    <source>
        <strain evidence="2">CGMCC 1.7715</strain>
    </source>
</reference>
<proteinExistence type="predicted"/>